<dbReference type="AlphaFoldDB" id="A0A418YPC0"/>
<evidence type="ECO:0000313" key="2">
    <source>
        <dbReference type="Proteomes" id="UP000283469"/>
    </source>
</evidence>
<dbReference type="OrthoDB" id="1551172at2"/>
<protein>
    <submittedName>
        <fullName evidence="1">Uncharacterized protein</fullName>
    </submittedName>
</protein>
<dbReference type="Proteomes" id="UP000283469">
    <property type="component" value="Unassembled WGS sequence"/>
</dbReference>
<name>A0A418YPC0_9SPHN</name>
<gene>
    <name evidence="1" type="ORF">D0Z70_17355</name>
</gene>
<proteinExistence type="predicted"/>
<keyword evidence="2" id="KW-1185">Reference proteome</keyword>
<comment type="caution">
    <text evidence="1">The sequence shown here is derived from an EMBL/GenBank/DDBJ whole genome shotgun (WGS) entry which is preliminary data.</text>
</comment>
<reference evidence="1 2" key="1">
    <citation type="submission" date="2018-08" db="EMBL/GenBank/DDBJ databases">
        <title>Sphingobium sp. EO9.</title>
        <authorList>
            <person name="Park Y."/>
            <person name="Kim K.H."/>
            <person name="Jeon C.O."/>
        </authorList>
    </citation>
    <scope>NUCLEOTIDE SEQUENCE [LARGE SCALE GENOMIC DNA]</scope>
    <source>
        <strain evidence="1 2">EO9</strain>
    </source>
</reference>
<accession>A0A418YPC0</accession>
<organism evidence="1 2">
    <name type="scientific">Sphingobium terrigena</name>
    <dbReference type="NCBI Taxonomy" id="2304063"/>
    <lineage>
        <taxon>Bacteria</taxon>
        <taxon>Pseudomonadati</taxon>
        <taxon>Pseudomonadota</taxon>
        <taxon>Alphaproteobacteria</taxon>
        <taxon>Sphingomonadales</taxon>
        <taxon>Sphingomonadaceae</taxon>
        <taxon>Sphingobium</taxon>
    </lineage>
</organism>
<evidence type="ECO:0000313" key="1">
    <source>
        <dbReference type="EMBL" id="RJG53184.1"/>
    </source>
</evidence>
<sequence>MADTWIQGSFAFVCSNAEMALIEEGFQAAADLMDDCEQPDPTPEFLAIFPPTDPAHCWSGFRAIFSDPNFPSFGVDFEGRNSLEAPDDCTICFFSDTDFQPDPLAQLIYRCCRETLTKAPIGFEWAVSCSRPRVGEFGGGWCAILADRIEIESTGEALSRALEGGII</sequence>
<dbReference type="RefSeq" id="WP_119748630.1">
    <property type="nucleotide sequence ID" value="NZ_QVRA01000018.1"/>
</dbReference>
<dbReference type="EMBL" id="QVRA01000018">
    <property type="protein sequence ID" value="RJG53184.1"/>
    <property type="molecule type" value="Genomic_DNA"/>
</dbReference>